<keyword evidence="7" id="KW-0170">Cobalt</keyword>
<dbReference type="Proteomes" id="UP000006377">
    <property type="component" value="Chromosome"/>
</dbReference>
<comment type="cofactor">
    <cofactor evidence="7">
        <name>Zn(2+)</name>
        <dbReference type="ChEBI" id="CHEBI:29105"/>
    </cofactor>
    <cofactor evidence="7">
        <name>Mg(2+)</name>
        <dbReference type="ChEBI" id="CHEBI:18420"/>
    </cofactor>
    <cofactor evidence="7">
        <name>Co(2+)</name>
        <dbReference type="ChEBI" id="CHEBI:48828"/>
    </cofactor>
    <text evidence="7">Binds 1 divalent metal cation per subunit. Can use ions such as Zn(2+), Mg(2+) or Co(2+).</text>
</comment>
<comment type="pathway">
    <text evidence="7">Cofactor biosynthesis; pyridoxine 5'-phosphate biosynthesis; pyridoxine 5'-phosphate from D-erythrose 4-phosphate: step 4/5.</text>
</comment>
<comment type="miscellaneous">
    <text evidence="7">The active site is located at the dimer interface.</text>
</comment>
<protein>
    <recommendedName>
        <fullName evidence="7">4-hydroxythreonine-4-phosphate dehydrogenase</fullName>
        <ecNumber evidence="7">1.1.1.262</ecNumber>
    </recommendedName>
    <alternativeName>
        <fullName evidence="7">4-(phosphohydroxy)-L-threonine dehydrogenase</fullName>
    </alternativeName>
</protein>
<dbReference type="GO" id="GO:0005737">
    <property type="term" value="C:cytoplasm"/>
    <property type="evidence" value="ECO:0007669"/>
    <property type="project" value="UniProtKB-SubCell"/>
</dbReference>
<feature type="binding site" evidence="7">
    <location>
        <position position="275"/>
    </location>
    <ligand>
        <name>a divalent metal cation</name>
        <dbReference type="ChEBI" id="CHEBI:60240"/>
        <note>ligand shared between dimeric partners</note>
    </ligand>
</feature>
<dbReference type="PANTHER" id="PTHR30004:SF6">
    <property type="entry name" value="D-THREONATE 4-PHOSPHATE DEHYDROGENASE"/>
    <property type="match status" value="1"/>
</dbReference>
<keyword evidence="9" id="KW-1185">Reference proteome</keyword>
<comment type="subcellular location">
    <subcellularLocation>
        <location evidence="7">Cytoplasm</location>
    </subcellularLocation>
</comment>
<keyword evidence="2 7" id="KW-0479">Metal-binding</keyword>
<keyword evidence="1 7" id="KW-0963">Cytoplasm</keyword>
<reference evidence="8 9" key="1">
    <citation type="journal article" date="2011" name="Stand. Genomic Sci.">
        <title>Complete genome sequence of Parvibaculum lavamentivorans type strain (DS-1(T)).</title>
        <authorList>
            <person name="Schleheck D."/>
            <person name="Weiss M."/>
            <person name="Pitluck S."/>
            <person name="Bruce D."/>
            <person name="Land M.L."/>
            <person name="Han S."/>
            <person name="Saunders E."/>
            <person name="Tapia R."/>
            <person name="Detter C."/>
            <person name="Brettin T."/>
            <person name="Han J."/>
            <person name="Woyke T."/>
            <person name="Goodwin L."/>
            <person name="Pennacchio L."/>
            <person name="Nolan M."/>
            <person name="Cook A.M."/>
            <person name="Kjelleberg S."/>
            <person name="Thomas T."/>
        </authorList>
    </citation>
    <scope>NUCLEOTIDE SEQUENCE [LARGE SCALE GENOMIC DNA]</scope>
    <source>
        <strain evidence="9">DS-1 / DSM 13023 / NCIMB 13966</strain>
    </source>
</reference>
<dbReference type="UniPathway" id="UPA00244">
    <property type="reaction ID" value="UER00312"/>
</dbReference>
<keyword evidence="3 7" id="KW-0521">NADP</keyword>
<gene>
    <name evidence="7" type="primary">pdxA</name>
    <name evidence="8" type="ordered locus">Plav_3342</name>
</gene>
<evidence type="ECO:0000256" key="4">
    <source>
        <dbReference type="ARBA" id="ARBA00023002"/>
    </source>
</evidence>
<name>A7HYG3_PARL1</name>
<accession>A7HYG3</accession>
<keyword evidence="7" id="KW-0460">Magnesium</keyword>
<dbReference type="GO" id="GO:0008270">
    <property type="term" value="F:zinc ion binding"/>
    <property type="evidence" value="ECO:0007669"/>
    <property type="project" value="UniProtKB-UniRule"/>
</dbReference>
<evidence type="ECO:0000313" key="9">
    <source>
        <dbReference type="Proteomes" id="UP000006377"/>
    </source>
</evidence>
<dbReference type="PANTHER" id="PTHR30004">
    <property type="entry name" value="4-HYDROXYTHREONINE-4-PHOSPHATE DEHYDROGENASE"/>
    <property type="match status" value="1"/>
</dbReference>
<dbReference type="GO" id="GO:0050897">
    <property type="term" value="F:cobalt ion binding"/>
    <property type="evidence" value="ECO:0007669"/>
    <property type="project" value="UniProtKB-UniRule"/>
</dbReference>
<dbReference type="InterPro" id="IPR037510">
    <property type="entry name" value="PdxA"/>
</dbReference>
<dbReference type="NCBIfam" id="NF003699">
    <property type="entry name" value="PRK05312.1"/>
    <property type="match status" value="1"/>
</dbReference>
<dbReference type="STRING" id="402881.Plav_3342"/>
<evidence type="ECO:0000256" key="6">
    <source>
        <dbReference type="ARBA" id="ARBA00023096"/>
    </source>
</evidence>
<dbReference type="AlphaFoldDB" id="A7HYG3"/>
<dbReference type="EMBL" id="CP000774">
    <property type="protein sequence ID" value="ABS64946.1"/>
    <property type="molecule type" value="Genomic_DNA"/>
</dbReference>
<feature type="binding site" evidence="7">
    <location>
        <position position="144"/>
    </location>
    <ligand>
        <name>substrate</name>
    </ligand>
</feature>
<dbReference type="SUPFAM" id="SSF53659">
    <property type="entry name" value="Isocitrate/Isopropylmalate dehydrogenase-like"/>
    <property type="match status" value="1"/>
</dbReference>
<keyword evidence="4 7" id="KW-0560">Oxidoreductase</keyword>
<dbReference type="GO" id="GO:0008615">
    <property type="term" value="P:pyridoxine biosynthetic process"/>
    <property type="evidence" value="ECO:0007669"/>
    <property type="project" value="UniProtKB-UniRule"/>
</dbReference>
<comment type="function">
    <text evidence="7">Catalyzes the NAD(P)-dependent oxidation of 4-(phosphooxy)-L-threonine (HTP) into 2-amino-3-oxo-4-(phosphooxy)butyric acid which spontaneously decarboxylates to form 3-amino-2-oxopropyl phosphate (AHAP).</text>
</comment>
<comment type="catalytic activity">
    <reaction evidence="7">
        <text>4-(phosphooxy)-L-threonine + NAD(+) = 3-amino-2-oxopropyl phosphate + CO2 + NADH</text>
        <dbReference type="Rhea" id="RHEA:32275"/>
        <dbReference type="ChEBI" id="CHEBI:16526"/>
        <dbReference type="ChEBI" id="CHEBI:57279"/>
        <dbReference type="ChEBI" id="CHEBI:57540"/>
        <dbReference type="ChEBI" id="CHEBI:57945"/>
        <dbReference type="ChEBI" id="CHEBI:58452"/>
        <dbReference type="EC" id="1.1.1.262"/>
    </reaction>
</comment>
<dbReference type="RefSeq" id="WP_012112277.1">
    <property type="nucleotide sequence ID" value="NC_009719.1"/>
</dbReference>
<dbReference type="GO" id="GO:0000287">
    <property type="term" value="F:magnesium ion binding"/>
    <property type="evidence" value="ECO:0007669"/>
    <property type="project" value="UniProtKB-UniRule"/>
</dbReference>
<dbReference type="GO" id="GO:0042823">
    <property type="term" value="P:pyridoxal phosphate biosynthetic process"/>
    <property type="evidence" value="ECO:0007669"/>
    <property type="project" value="UniProtKB-UniRule"/>
</dbReference>
<feature type="binding site" evidence="7">
    <location>
        <position position="143"/>
    </location>
    <ligand>
        <name>substrate</name>
    </ligand>
</feature>
<dbReference type="Gene3D" id="3.40.718.10">
    <property type="entry name" value="Isopropylmalate Dehydrogenase"/>
    <property type="match status" value="1"/>
</dbReference>
<evidence type="ECO:0000256" key="1">
    <source>
        <dbReference type="ARBA" id="ARBA00022490"/>
    </source>
</evidence>
<dbReference type="Pfam" id="PF04166">
    <property type="entry name" value="PdxA"/>
    <property type="match status" value="1"/>
</dbReference>
<dbReference type="OrthoDB" id="9801783at2"/>
<feature type="binding site" evidence="7">
    <location>
        <position position="173"/>
    </location>
    <ligand>
        <name>a divalent metal cation</name>
        <dbReference type="ChEBI" id="CHEBI:60240"/>
        <note>ligand shared between dimeric partners</note>
    </ligand>
</feature>
<evidence type="ECO:0000256" key="5">
    <source>
        <dbReference type="ARBA" id="ARBA00023027"/>
    </source>
</evidence>
<dbReference type="NCBIfam" id="TIGR00557">
    <property type="entry name" value="pdxA"/>
    <property type="match status" value="1"/>
</dbReference>
<dbReference type="HAMAP" id="MF_00536">
    <property type="entry name" value="PdxA"/>
    <property type="match status" value="1"/>
</dbReference>
<evidence type="ECO:0000256" key="7">
    <source>
        <dbReference type="HAMAP-Rule" id="MF_00536"/>
    </source>
</evidence>
<dbReference type="InterPro" id="IPR005255">
    <property type="entry name" value="PdxA_fam"/>
</dbReference>
<dbReference type="EC" id="1.1.1.262" evidence="7"/>
<dbReference type="HOGENOM" id="CLU_040168_0_0_5"/>
<dbReference type="eggNOG" id="COG1995">
    <property type="taxonomic scope" value="Bacteria"/>
</dbReference>
<proteinExistence type="inferred from homology"/>
<dbReference type="GO" id="GO:0051287">
    <property type="term" value="F:NAD binding"/>
    <property type="evidence" value="ECO:0007669"/>
    <property type="project" value="InterPro"/>
</dbReference>
<keyword evidence="5 7" id="KW-0520">NAD</keyword>
<organism evidence="8 9">
    <name type="scientific">Parvibaculum lavamentivorans (strain DS-1 / DSM 13023 / NCIMB 13966)</name>
    <dbReference type="NCBI Taxonomy" id="402881"/>
    <lineage>
        <taxon>Bacteria</taxon>
        <taxon>Pseudomonadati</taxon>
        <taxon>Pseudomonadota</taxon>
        <taxon>Alphaproteobacteria</taxon>
        <taxon>Hyphomicrobiales</taxon>
        <taxon>Parvibaculaceae</taxon>
        <taxon>Parvibaculum</taxon>
    </lineage>
</organism>
<evidence type="ECO:0000256" key="2">
    <source>
        <dbReference type="ARBA" id="ARBA00022723"/>
    </source>
</evidence>
<comment type="subunit">
    <text evidence="7">Homodimer.</text>
</comment>
<keyword evidence="6 7" id="KW-0664">Pyridoxine biosynthesis</keyword>
<feature type="binding site" evidence="7">
    <location>
        <position position="301"/>
    </location>
    <ligand>
        <name>substrate</name>
    </ligand>
</feature>
<dbReference type="GO" id="GO:0050570">
    <property type="term" value="F:4-hydroxythreonine-4-phosphate dehydrogenase activity"/>
    <property type="evidence" value="ECO:0007669"/>
    <property type="project" value="UniProtKB-UniRule"/>
</dbReference>
<feature type="binding site" evidence="7">
    <location>
        <position position="283"/>
    </location>
    <ligand>
        <name>substrate</name>
    </ligand>
</feature>
<evidence type="ECO:0000313" key="8">
    <source>
        <dbReference type="EMBL" id="ABS64946.1"/>
    </source>
</evidence>
<feature type="binding site" evidence="7">
    <location>
        <position position="218"/>
    </location>
    <ligand>
        <name>a divalent metal cation</name>
        <dbReference type="ChEBI" id="CHEBI:60240"/>
        <note>ligand shared between dimeric partners</note>
    </ligand>
</feature>
<feature type="binding site" evidence="7">
    <location>
        <position position="292"/>
    </location>
    <ligand>
        <name>substrate</name>
    </ligand>
</feature>
<sequence>MTRDKAALPPLALSMGEPAGIGPEITLKAWAARAEKSLPIFFVAGDPALYRTASERLGAGAAIREISDPSEAAEVFPGALPVLPVPLHEAATPGQLSGANAAAVLASIDTACDAVTAGKASGLVTNPIHKRVLYDAGFHVPGHTEYLAERTGGAKPVMMLSCPGLRVVPVTVHLSLKDAVAVLTTSEIVEHGLILSRSLTADFGISKPRIAIAALNPHAGEEGHLGREEIDIIAPAAKLLAEALPGAEISGPLPADTLFHAAARARHDAVLCMYHDQALIPLKTIDFARGVNITLGLPIVRTSPDHGTALDIAGRGVADPESLIEAILVADEITRHRAGA</sequence>
<comment type="similarity">
    <text evidence="7">Belongs to the PdxA family.</text>
</comment>
<evidence type="ECO:0000256" key="3">
    <source>
        <dbReference type="ARBA" id="ARBA00022857"/>
    </source>
</evidence>
<dbReference type="KEGG" id="pla:Plav_3342"/>
<keyword evidence="7" id="KW-0862">Zinc</keyword>